<reference evidence="1 2" key="1">
    <citation type="submission" date="2015-03" db="EMBL/GenBank/DDBJ databases">
        <authorList>
            <person name="Regsiter A."/>
            <person name="william w."/>
        </authorList>
    </citation>
    <scope>NUCLEOTIDE SEQUENCE [LARGE SCALE GENOMIC DNA]</scope>
    <source>
        <strain evidence="1 2">CB1</strain>
    </source>
</reference>
<gene>
    <name evidence="1" type="ORF">THICB1_120008</name>
</gene>
<comment type="caution">
    <text evidence="1">The sequence shown here is derived from an EMBL/GenBank/DDBJ whole genome shotgun (WGS) entry which is preliminary data.</text>
</comment>
<protein>
    <recommendedName>
        <fullName evidence="3">Transposase</fullName>
    </recommendedName>
</protein>
<dbReference type="Proteomes" id="UP000078599">
    <property type="component" value="Unassembled WGS sequence"/>
</dbReference>
<evidence type="ECO:0008006" key="3">
    <source>
        <dbReference type="Google" id="ProtNLM"/>
    </source>
</evidence>
<dbReference type="EMBL" id="CTRI01000004">
    <property type="protein sequence ID" value="CQR29182.1"/>
    <property type="molecule type" value="Genomic_DNA"/>
</dbReference>
<keyword evidence="2" id="KW-1185">Reference proteome</keyword>
<accession>A0ABP1Z054</accession>
<evidence type="ECO:0000313" key="2">
    <source>
        <dbReference type="Proteomes" id="UP000078599"/>
    </source>
</evidence>
<organism evidence="1 2">
    <name type="scientific">Thiomonas arsenitoxydans (strain DSM 22701 / CIP 110005 / 3As)</name>
    <dbReference type="NCBI Taxonomy" id="426114"/>
    <lineage>
        <taxon>Bacteria</taxon>
        <taxon>Pseudomonadati</taxon>
        <taxon>Pseudomonadota</taxon>
        <taxon>Betaproteobacteria</taxon>
        <taxon>Burkholderiales</taxon>
        <taxon>Thiomonas</taxon>
    </lineage>
</organism>
<name>A0ABP1Z054_THIA3</name>
<evidence type="ECO:0000313" key="1">
    <source>
        <dbReference type="EMBL" id="CQR29182.1"/>
    </source>
</evidence>
<proteinExistence type="predicted"/>
<sequence length="60" mass="6923">MMSQRRKKAHSISAGLFCNSLIYLMLFGRGERIRTSDPLLPKQMRYQTALRPDEARHSTG</sequence>